<dbReference type="PANTHER" id="PTHR43653">
    <property type="entry name" value="CYTOCHROME C ASSEMBLY PROTEIN-RELATED"/>
    <property type="match status" value="1"/>
</dbReference>
<protein>
    <recommendedName>
        <fullName evidence="14">Cytochrome c-type biogenesis protein</fullName>
    </recommendedName>
</protein>
<evidence type="ECO:0000256" key="6">
    <source>
        <dbReference type="ARBA" id="ARBA00022617"/>
    </source>
</evidence>
<keyword evidence="6 14" id="KW-0349">Heme</keyword>
<keyword evidence="7 14" id="KW-0812">Transmembrane</keyword>
<feature type="transmembrane region" description="Helical" evidence="14">
    <location>
        <begin position="667"/>
        <end position="686"/>
    </location>
</feature>
<keyword evidence="8 14" id="KW-0479">Metal-binding</keyword>
<comment type="caution">
    <text evidence="14">Lacks conserved residue(s) required for the propagation of feature annotation.</text>
</comment>
<dbReference type="Proteomes" id="UP001209755">
    <property type="component" value="Unassembled WGS sequence"/>
</dbReference>
<dbReference type="PRINTS" id="PR01411">
    <property type="entry name" value="CCMFBIOGNSIS"/>
</dbReference>
<evidence type="ECO:0000256" key="11">
    <source>
        <dbReference type="ARBA" id="ARBA00023004"/>
    </source>
</evidence>
<keyword evidence="14" id="KW-0732">Signal</keyword>
<evidence type="ECO:0000256" key="1">
    <source>
        <dbReference type="ARBA" id="ARBA00004429"/>
    </source>
</evidence>
<feature type="transmembrane region" description="Helical" evidence="14">
    <location>
        <begin position="125"/>
        <end position="144"/>
    </location>
</feature>
<evidence type="ECO:0000256" key="13">
    <source>
        <dbReference type="ARBA" id="ARBA00037230"/>
    </source>
</evidence>
<comment type="similarity">
    <text evidence="2">Belongs to the CcmF/CycK/Ccl1/NrfE/CcsA family.</text>
</comment>
<feature type="transmembrane region" description="Helical" evidence="14">
    <location>
        <begin position="613"/>
        <end position="635"/>
    </location>
</feature>
<keyword evidence="9" id="KW-0201">Cytochrome c-type biogenesis</keyword>
<feature type="transmembrane region" description="Helical" evidence="14">
    <location>
        <begin position="775"/>
        <end position="793"/>
    </location>
</feature>
<dbReference type="Pfam" id="PF03918">
    <property type="entry name" value="CcmH"/>
    <property type="match status" value="1"/>
</dbReference>
<comment type="subcellular location">
    <subcellularLocation>
        <location evidence="1">Cell inner membrane</location>
        <topology evidence="1">Multi-pass membrane protein</topology>
    </subcellularLocation>
</comment>
<feature type="domain" description="Cytochrome c-type biogenesis protein CcmF C-terminal" evidence="17">
    <location>
        <begin position="315"/>
        <end position="640"/>
    </location>
</feature>
<dbReference type="InterPro" id="IPR005616">
    <property type="entry name" value="CcmH/CycL/Ccl2/NrfF_N"/>
</dbReference>
<feature type="transmembrane region" description="Helical" evidence="14">
    <location>
        <begin position="6"/>
        <end position="29"/>
    </location>
</feature>
<dbReference type="InterPro" id="IPR032523">
    <property type="entry name" value="CcmF_C"/>
</dbReference>
<evidence type="ECO:0000256" key="9">
    <source>
        <dbReference type="ARBA" id="ARBA00022748"/>
    </source>
</evidence>
<evidence type="ECO:0000256" key="5">
    <source>
        <dbReference type="ARBA" id="ARBA00022519"/>
    </source>
</evidence>
<evidence type="ECO:0000256" key="2">
    <source>
        <dbReference type="ARBA" id="ARBA00009186"/>
    </source>
</evidence>
<comment type="function">
    <text evidence="13">Required for the biogenesis of c-type cytochromes. Possible subunit of a heme lyase.</text>
</comment>
<keyword evidence="4" id="KW-1003">Cell membrane</keyword>
<evidence type="ECO:0000259" key="15">
    <source>
        <dbReference type="Pfam" id="PF01578"/>
    </source>
</evidence>
<feature type="domain" description="CcmH/CycL/Ccl2/NrfF N-terminal" evidence="16">
    <location>
        <begin position="683"/>
        <end position="821"/>
    </location>
</feature>
<evidence type="ECO:0000256" key="3">
    <source>
        <dbReference type="ARBA" id="ARBA00010342"/>
    </source>
</evidence>
<comment type="similarity">
    <text evidence="3 14">Belongs to the CcmH/CycL/Ccl2/NrfF family.</text>
</comment>
<dbReference type="InterPro" id="IPR002541">
    <property type="entry name" value="Cyt_c_assembly"/>
</dbReference>
<organism evidence="18 19">
    <name type="scientific">Rhodobium gokarnense</name>
    <dbReference type="NCBI Taxonomy" id="364296"/>
    <lineage>
        <taxon>Bacteria</taxon>
        <taxon>Pseudomonadati</taxon>
        <taxon>Pseudomonadota</taxon>
        <taxon>Alphaproteobacteria</taxon>
        <taxon>Hyphomicrobiales</taxon>
        <taxon>Rhodobiaceae</taxon>
        <taxon>Rhodobium</taxon>
    </lineage>
</organism>
<evidence type="ECO:0000256" key="10">
    <source>
        <dbReference type="ARBA" id="ARBA00022989"/>
    </source>
</evidence>
<evidence type="ECO:0000259" key="16">
    <source>
        <dbReference type="Pfam" id="PF03918"/>
    </source>
</evidence>
<proteinExistence type="inferred from homology"/>
<dbReference type="Pfam" id="PF01578">
    <property type="entry name" value="Cytochrom_C_asm"/>
    <property type="match status" value="1"/>
</dbReference>
<feature type="transmembrane region" description="Helical" evidence="14">
    <location>
        <begin position="96"/>
        <end position="113"/>
    </location>
</feature>
<sequence length="826" mass="88179">MIVEFGHFALCLALVVALAQAVVPLIGVARDHAGAMQLADRAAQVQFLAIAAAFAALTWAYVQSDFSVATVAANSHSTKPLLYKISGVWANHEGSMLLWVLMLALFGALIALFGGNIPTSMRARVLSVQAMIGTGFLAFILVTSNPFLRLATPPIDGQGMNPLLQDPGIAIHPPFLYLGYVGFSTAFSFAVGALLAGRIDPSWARWMRPFILVAWAGLTLGIALGSWWAYYELGWGGFWFWDPVENASFMPWLLGTALLHSAMVAEKRDALQKWTILLAILTFSLSLIGTFLVRSGVLSSVHAFAQDPERGVFILGLLALAIGGSLGLFAYRAAEIRGGGLFQPVSREGGLLLNNLLLAAACGTVFMGTLYPLFLEITTGARITVGAPFFNLTFVPMFLPVAFVAGIGPFLTWKRADLSPLARRLRALFGLVVAGAVVVAFLDGFKNPFGVAGLAVGVWLLLATLFDLSSRAGFRRAGLLTGLRRLIGLPRTAWGLLFGHAGLAIAICGIALASTWSEEAIQVQRPGETVSVGGYDFTLLGVKNASGPNYRSEIATIEVARHGEIDGVMKPERRWYPVEAKATTEAAIDTRWHGDLYAVIGEPDGNGGFVTRYYYNAGVAWMWVGAIVMALGGLVSLTDRRLRVGAPSRPRTGKGARPKLGRRGGHAAVAAGTITVIALGLAVLAAHPATAAGLQADEFLADPKLEEKARDIGKELRCLVCQNQSIFDSNATLAHDLRVLVRERVAAGDDADSVKQYVVARYGDYVLLQPPVKPLTYVLWVAPALFLVLALLLGQRVLAAQTRAGAPGLSDAERARAKEILKGDAA</sequence>
<feature type="transmembrane region" description="Helical" evidence="14">
    <location>
        <begin position="448"/>
        <end position="466"/>
    </location>
</feature>
<feature type="transmembrane region" description="Helical" evidence="14">
    <location>
        <begin position="274"/>
        <end position="293"/>
    </location>
</feature>
<dbReference type="NCBIfam" id="NF007691">
    <property type="entry name" value="PRK10369.1"/>
    <property type="match status" value="1"/>
</dbReference>
<feature type="transmembrane region" description="Helical" evidence="14">
    <location>
        <begin position="352"/>
        <end position="374"/>
    </location>
</feature>
<keyword evidence="12 14" id="KW-0472">Membrane</keyword>
<evidence type="ECO:0000313" key="19">
    <source>
        <dbReference type="Proteomes" id="UP001209755"/>
    </source>
</evidence>
<gene>
    <name evidence="18" type="ORF">M2319_003264</name>
</gene>
<evidence type="ECO:0000256" key="12">
    <source>
        <dbReference type="ARBA" id="ARBA00023136"/>
    </source>
</evidence>
<evidence type="ECO:0000256" key="4">
    <source>
        <dbReference type="ARBA" id="ARBA00022475"/>
    </source>
</evidence>
<reference evidence="19" key="1">
    <citation type="submission" date="2023-07" db="EMBL/GenBank/DDBJ databases">
        <title>Genome sequencing of Purple Non-Sulfur Bacteria from various extreme environments.</title>
        <authorList>
            <person name="Mayer M."/>
        </authorList>
    </citation>
    <scope>NUCLEOTIDE SEQUENCE [LARGE SCALE GENOMIC DNA]</scope>
    <source>
        <strain evidence="19">DSM 17935</strain>
    </source>
</reference>
<dbReference type="CDD" id="cd16378">
    <property type="entry name" value="CcmH_N"/>
    <property type="match status" value="1"/>
</dbReference>
<dbReference type="Gene3D" id="1.10.8.640">
    <property type="entry name" value="Cytochrome C biogenesis protein"/>
    <property type="match status" value="1"/>
</dbReference>
<accession>A0ABT3HEV8</accession>
<dbReference type="Pfam" id="PF16327">
    <property type="entry name" value="CcmF_C"/>
    <property type="match status" value="1"/>
</dbReference>
<feature type="transmembrane region" description="Helical" evidence="14">
    <location>
        <begin position="175"/>
        <end position="197"/>
    </location>
</feature>
<feature type="transmembrane region" description="Helical" evidence="14">
    <location>
        <begin position="209"/>
        <end position="229"/>
    </location>
</feature>
<feature type="transmembrane region" description="Helical" evidence="14">
    <location>
        <begin position="249"/>
        <end position="265"/>
    </location>
</feature>
<dbReference type="PANTHER" id="PTHR43653:SF1">
    <property type="entry name" value="CYTOCHROME C-TYPE BIOGENESIS PROTEIN CCMF"/>
    <property type="match status" value="1"/>
</dbReference>
<dbReference type="EMBL" id="JAOQNS010000009">
    <property type="protein sequence ID" value="MCW2308915.1"/>
    <property type="molecule type" value="Genomic_DNA"/>
</dbReference>
<comment type="caution">
    <text evidence="18">The sequence shown here is derived from an EMBL/GenBank/DDBJ whole genome shotgun (WGS) entry which is preliminary data.</text>
</comment>
<evidence type="ECO:0000259" key="17">
    <source>
        <dbReference type="Pfam" id="PF16327"/>
    </source>
</evidence>
<evidence type="ECO:0000256" key="14">
    <source>
        <dbReference type="RuleBase" id="RU364112"/>
    </source>
</evidence>
<evidence type="ECO:0000256" key="7">
    <source>
        <dbReference type="ARBA" id="ARBA00022692"/>
    </source>
</evidence>
<dbReference type="InterPro" id="IPR003567">
    <property type="entry name" value="Cyt_c_biogenesis"/>
</dbReference>
<keyword evidence="5" id="KW-0997">Cell inner membrane</keyword>
<dbReference type="InterPro" id="IPR038297">
    <property type="entry name" value="CcmH/CycL/NrfF/Ccl2_sf"/>
</dbReference>
<feature type="domain" description="Cytochrome c assembly protein" evidence="15">
    <location>
        <begin position="89"/>
        <end position="295"/>
    </location>
</feature>
<dbReference type="PRINTS" id="PR01410">
    <property type="entry name" value="CCBIOGENESIS"/>
</dbReference>
<keyword evidence="11 14" id="KW-0408">Iron</keyword>
<evidence type="ECO:0000313" key="18">
    <source>
        <dbReference type="EMBL" id="MCW2308915.1"/>
    </source>
</evidence>
<evidence type="ECO:0000256" key="8">
    <source>
        <dbReference type="ARBA" id="ARBA00022723"/>
    </source>
</evidence>
<keyword evidence="10 14" id="KW-1133">Transmembrane helix</keyword>
<feature type="transmembrane region" description="Helical" evidence="14">
    <location>
        <begin position="41"/>
        <end position="62"/>
    </location>
</feature>
<feature type="transmembrane region" description="Helical" evidence="14">
    <location>
        <begin position="493"/>
        <end position="516"/>
    </location>
</feature>
<dbReference type="InterPro" id="IPR003568">
    <property type="entry name" value="Cyt_c_biogenesis_CcmF"/>
</dbReference>
<keyword evidence="19" id="KW-1185">Reference proteome</keyword>
<name>A0ABT3HEV8_9HYPH</name>
<dbReference type="NCBIfam" id="TIGR00353">
    <property type="entry name" value="nrfE"/>
    <property type="match status" value="1"/>
</dbReference>
<feature type="transmembrane region" description="Helical" evidence="14">
    <location>
        <begin position="394"/>
        <end position="413"/>
    </location>
</feature>
<feature type="transmembrane region" description="Helical" evidence="14">
    <location>
        <begin position="313"/>
        <end position="331"/>
    </location>
</feature>
<feature type="transmembrane region" description="Helical" evidence="14">
    <location>
        <begin position="425"/>
        <end position="442"/>
    </location>
</feature>